<feature type="region of interest" description="Disordered" evidence="1">
    <location>
        <begin position="66"/>
        <end position="118"/>
    </location>
</feature>
<dbReference type="RefSeq" id="WP_120107152.1">
    <property type="nucleotide sequence ID" value="NZ_DATCMS010000002.1"/>
</dbReference>
<keyword evidence="4" id="KW-1185">Reference proteome</keyword>
<comment type="caution">
    <text evidence="3">The sequence shown here is derived from an EMBL/GenBank/DDBJ whole genome shotgun (WGS) entry which is preliminary data.</text>
</comment>
<dbReference type="AlphaFoldDB" id="A0A419R4V5"/>
<reference evidence="3 4" key="1">
    <citation type="submission" date="2018-09" db="EMBL/GenBank/DDBJ databases">
        <title>Altererythrobacter sp.Ery1 and Ery12, the genome sequencing of novel strains in genus Alterythrobacter.</title>
        <authorList>
            <person name="Cheng H."/>
            <person name="Wu Y.-H."/>
            <person name="Fang C."/>
            <person name="Xu X.-W."/>
        </authorList>
    </citation>
    <scope>NUCLEOTIDE SEQUENCE [LARGE SCALE GENOMIC DNA]</scope>
    <source>
        <strain evidence="3 4">Ery12</strain>
    </source>
</reference>
<keyword evidence="2" id="KW-1133">Transmembrane helix</keyword>
<evidence type="ECO:0000256" key="1">
    <source>
        <dbReference type="SAM" id="MobiDB-lite"/>
    </source>
</evidence>
<evidence type="ECO:0000313" key="3">
    <source>
        <dbReference type="EMBL" id="RJX69943.1"/>
    </source>
</evidence>
<evidence type="ECO:0000256" key="2">
    <source>
        <dbReference type="SAM" id="Phobius"/>
    </source>
</evidence>
<dbReference type="EMBL" id="RAHJ01000011">
    <property type="protein sequence ID" value="RJX69943.1"/>
    <property type="molecule type" value="Genomic_DNA"/>
</dbReference>
<feature type="region of interest" description="Disordered" evidence="1">
    <location>
        <begin position="1"/>
        <end position="23"/>
    </location>
</feature>
<organism evidence="3 4">
    <name type="scientific">Tsuneonella suprasediminis</name>
    <dbReference type="NCBI Taxonomy" id="2306996"/>
    <lineage>
        <taxon>Bacteria</taxon>
        <taxon>Pseudomonadati</taxon>
        <taxon>Pseudomonadota</taxon>
        <taxon>Alphaproteobacteria</taxon>
        <taxon>Sphingomonadales</taxon>
        <taxon>Erythrobacteraceae</taxon>
        <taxon>Tsuneonella</taxon>
    </lineage>
</organism>
<evidence type="ECO:0000313" key="4">
    <source>
        <dbReference type="Proteomes" id="UP000284322"/>
    </source>
</evidence>
<feature type="compositionally biased region" description="Low complexity" evidence="1">
    <location>
        <begin position="99"/>
        <end position="112"/>
    </location>
</feature>
<dbReference type="Proteomes" id="UP000284322">
    <property type="component" value="Unassembled WGS sequence"/>
</dbReference>
<keyword evidence="2" id="KW-0472">Membrane</keyword>
<protein>
    <submittedName>
        <fullName evidence="3">Uncharacterized protein</fullName>
    </submittedName>
</protein>
<proteinExistence type="predicted"/>
<accession>A0A419R4V5</accession>
<feature type="transmembrane region" description="Helical" evidence="2">
    <location>
        <begin position="31"/>
        <end position="51"/>
    </location>
</feature>
<keyword evidence="2" id="KW-0812">Transmembrane</keyword>
<sequence>MPDSKTGQPETEEAEETVPLGGTRAEAVQRLQVGVSLLVGVLLLVGIANVIENRAKEVEATTVPEAAATVPATPSTPQNDPLADAGVVPDIPADGGTGATASPTPSPTMDAPVTGTGN</sequence>
<gene>
    <name evidence="3" type="ORF">D6858_03370</name>
</gene>
<name>A0A419R4V5_9SPHN</name>